<proteinExistence type="predicted"/>
<evidence type="ECO:0000256" key="1">
    <source>
        <dbReference type="ARBA" id="ARBA00022801"/>
    </source>
</evidence>
<protein>
    <submittedName>
        <fullName evidence="4">Putative aspartyl protease</fullName>
    </submittedName>
</protein>
<dbReference type="SUPFAM" id="SSF50630">
    <property type="entry name" value="Acid proteases"/>
    <property type="match status" value="2"/>
</dbReference>
<evidence type="ECO:0000259" key="3">
    <source>
        <dbReference type="PROSITE" id="PS50175"/>
    </source>
</evidence>
<dbReference type="GO" id="GO:0004190">
    <property type="term" value="F:aspartic-type endopeptidase activity"/>
    <property type="evidence" value="ECO:0007669"/>
    <property type="project" value="InterPro"/>
</dbReference>
<dbReference type="CDD" id="cd05483">
    <property type="entry name" value="retropepsin_like_bacteria"/>
    <property type="match status" value="1"/>
</dbReference>
<keyword evidence="1" id="KW-0378">Hydrolase</keyword>
<keyword evidence="5" id="KW-1185">Reference proteome</keyword>
<dbReference type="RefSeq" id="WP_168045717.1">
    <property type="nucleotide sequence ID" value="NZ_JAATJM010000001.1"/>
</dbReference>
<accession>A0A7X6BNE9</accession>
<dbReference type="Gene3D" id="2.40.70.10">
    <property type="entry name" value="Acid Proteases"/>
    <property type="match status" value="2"/>
</dbReference>
<gene>
    <name evidence="4" type="ORF">GGQ87_001137</name>
</gene>
<dbReference type="InterPro" id="IPR034122">
    <property type="entry name" value="Retropepsin-like_bacterial"/>
</dbReference>
<feature type="signal peptide" evidence="2">
    <location>
        <begin position="1"/>
        <end position="17"/>
    </location>
</feature>
<dbReference type="InterPro" id="IPR001995">
    <property type="entry name" value="Peptidase_A2_cat"/>
</dbReference>
<organism evidence="4 5">
    <name type="scientific">Brevundimonas alba</name>
    <dbReference type="NCBI Taxonomy" id="74314"/>
    <lineage>
        <taxon>Bacteria</taxon>
        <taxon>Pseudomonadati</taxon>
        <taxon>Pseudomonadota</taxon>
        <taxon>Alphaproteobacteria</taxon>
        <taxon>Caulobacterales</taxon>
        <taxon>Caulobacteraceae</taxon>
        <taxon>Brevundimonas</taxon>
    </lineage>
</organism>
<dbReference type="Proteomes" id="UP000587415">
    <property type="component" value="Unassembled WGS sequence"/>
</dbReference>
<reference evidence="4 5" key="1">
    <citation type="submission" date="2020-03" db="EMBL/GenBank/DDBJ databases">
        <title>Genomic Encyclopedia of Type Strains, Phase IV (KMG-IV): sequencing the most valuable type-strain genomes for metagenomic binning, comparative biology and taxonomic classification.</title>
        <authorList>
            <person name="Goeker M."/>
        </authorList>
    </citation>
    <scope>NUCLEOTIDE SEQUENCE [LARGE SCALE GENOMIC DNA]</scope>
    <source>
        <strain evidence="4 5">DSM 4736</strain>
    </source>
</reference>
<dbReference type="Pfam" id="PF13975">
    <property type="entry name" value="gag-asp_proteas"/>
    <property type="match status" value="1"/>
</dbReference>
<keyword evidence="4" id="KW-0645">Protease</keyword>
<dbReference type="PROSITE" id="PS50175">
    <property type="entry name" value="ASP_PROT_RETROV"/>
    <property type="match status" value="1"/>
</dbReference>
<feature type="chain" id="PRO_5031541687" evidence="2">
    <location>
        <begin position="18"/>
        <end position="301"/>
    </location>
</feature>
<name>A0A7X6BNE9_9CAUL</name>
<dbReference type="InterPro" id="IPR021109">
    <property type="entry name" value="Peptidase_aspartic_dom_sf"/>
</dbReference>
<evidence type="ECO:0000313" key="5">
    <source>
        <dbReference type="Proteomes" id="UP000587415"/>
    </source>
</evidence>
<evidence type="ECO:0000313" key="4">
    <source>
        <dbReference type="EMBL" id="NJC40879.1"/>
    </source>
</evidence>
<keyword evidence="2" id="KW-0732">Signal</keyword>
<dbReference type="AlphaFoldDB" id="A0A7X6BNE9"/>
<dbReference type="GO" id="GO:0006508">
    <property type="term" value="P:proteolysis"/>
    <property type="evidence" value="ECO:0007669"/>
    <property type="project" value="UniProtKB-KW"/>
</dbReference>
<evidence type="ECO:0000256" key="2">
    <source>
        <dbReference type="SAM" id="SignalP"/>
    </source>
</evidence>
<dbReference type="Pfam" id="PF13650">
    <property type="entry name" value="Asp_protease_2"/>
    <property type="match status" value="1"/>
</dbReference>
<feature type="domain" description="Peptidase A2" evidence="3">
    <location>
        <begin position="188"/>
        <end position="276"/>
    </location>
</feature>
<comment type="caution">
    <text evidence="4">The sequence shown here is derived from an EMBL/GenBank/DDBJ whole genome shotgun (WGS) entry which is preliminary data.</text>
</comment>
<sequence>MALGLAGLLAAPTLVSAQEPEPDEPRLLANLLTRMALRVTINGRRGAVFVLDTGAGRSIISEDLARSWALPPAPSVLVHGLTAAQVAQTVHISRISLGGRRMHDLQAPVFPRSVIAADGLLGLDVLGRFRLDLSIGSRRVRLTPSGPDVVAIGSASHRASRLPTQERPARHGRFGTLILRGAAEGREIDVFVDTGAQYSIGNMALLSAIGGDPSGLERVTVYGVTGQVLAAASGQVRDLQLGGQRLGPTPLLFADLHAFEALELVERPALLIGADLLYRFREVMLDFGRSRMAFRGLRPLG</sequence>
<dbReference type="EMBL" id="JAATJM010000001">
    <property type="protein sequence ID" value="NJC40879.1"/>
    <property type="molecule type" value="Genomic_DNA"/>
</dbReference>